<organism evidence="1 2">
    <name type="scientific">Mycobacterium angelicum</name>
    <dbReference type="NCBI Taxonomy" id="470074"/>
    <lineage>
        <taxon>Bacteria</taxon>
        <taxon>Bacillati</taxon>
        <taxon>Actinomycetota</taxon>
        <taxon>Actinomycetes</taxon>
        <taxon>Mycobacteriales</taxon>
        <taxon>Mycobacteriaceae</taxon>
        <taxon>Mycobacterium</taxon>
    </lineage>
</organism>
<protein>
    <submittedName>
        <fullName evidence="1">Uncharacterized protein</fullName>
    </submittedName>
</protein>
<dbReference type="AlphaFoldDB" id="A0A1W9ZWA6"/>
<accession>A0A1W9ZWA6</accession>
<sequence>MEPTTEGYYKVVHSLWHERASERSEDVVAVFSKIADAGKYVILRVGDSCRMYLDLETLPIKWRASGLNPRIRITTPADEALNYVVKISPGTRKSFAVQHLKQYSLDDDASHFAFAYPSAELDMQVLSLSYGKLNALLMDGFPESILSKIYS</sequence>
<dbReference type="Proteomes" id="UP000192284">
    <property type="component" value="Unassembled WGS sequence"/>
</dbReference>
<gene>
    <name evidence="1" type="ORF">BST12_10695</name>
</gene>
<name>A0A1W9ZWA6_MYCAN</name>
<evidence type="ECO:0000313" key="2">
    <source>
        <dbReference type="Proteomes" id="UP000192284"/>
    </source>
</evidence>
<comment type="caution">
    <text evidence="1">The sequence shown here is derived from an EMBL/GenBank/DDBJ whole genome shotgun (WGS) entry which is preliminary data.</text>
</comment>
<evidence type="ECO:0000313" key="1">
    <source>
        <dbReference type="EMBL" id="ORA21958.1"/>
    </source>
</evidence>
<proteinExistence type="predicted"/>
<keyword evidence="2" id="KW-1185">Reference proteome</keyword>
<dbReference type="EMBL" id="MVHE01000012">
    <property type="protein sequence ID" value="ORA21958.1"/>
    <property type="molecule type" value="Genomic_DNA"/>
</dbReference>
<reference evidence="1 2" key="1">
    <citation type="submission" date="2017-02" db="EMBL/GenBank/DDBJ databases">
        <title>The new phylogeny of genus Mycobacterium.</title>
        <authorList>
            <person name="Tortoli E."/>
            <person name="Trovato A."/>
            <person name="Cirillo D.M."/>
        </authorList>
    </citation>
    <scope>NUCLEOTIDE SEQUENCE [LARGE SCALE GENOMIC DNA]</scope>
    <source>
        <strain evidence="1 2">DSM 45057</strain>
    </source>
</reference>